<name>A0A1Y4SVF9_9FIRM</name>
<dbReference type="AlphaFoldDB" id="A0A1Y4SVF9"/>
<proteinExistence type="predicted"/>
<keyword evidence="1" id="KW-0175">Coiled coil</keyword>
<dbReference type="EMBL" id="NFLJ01000023">
    <property type="protein sequence ID" value="OUQ33884.1"/>
    <property type="molecule type" value="Genomic_DNA"/>
</dbReference>
<evidence type="ECO:0008006" key="4">
    <source>
        <dbReference type="Google" id="ProtNLM"/>
    </source>
</evidence>
<evidence type="ECO:0000313" key="3">
    <source>
        <dbReference type="Proteomes" id="UP000195305"/>
    </source>
</evidence>
<protein>
    <recommendedName>
        <fullName evidence="4">Stress protein</fullName>
    </recommendedName>
</protein>
<dbReference type="Proteomes" id="UP000195305">
    <property type="component" value="Unassembled WGS sequence"/>
</dbReference>
<gene>
    <name evidence="2" type="ORF">B5E75_08675</name>
</gene>
<accession>A0A1Y4SVF9</accession>
<comment type="caution">
    <text evidence="2">The sequence shown here is derived from an EMBL/GenBank/DDBJ whole genome shotgun (WGS) entry which is preliminary data.</text>
</comment>
<feature type="coiled-coil region" evidence="1">
    <location>
        <begin position="19"/>
        <end position="76"/>
    </location>
</feature>
<evidence type="ECO:0000313" key="2">
    <source>
        <dbReference type="EMBL" id="OUQ33884.1"/>
    </source>
</evidence>
<sequence length="103" mass="12240">MDKIIDDIVSIDLECSKRVEEAKKKKQDVQANMNAKKKEIYDSFVKEYQVKIDAHKKELEAKIQETRVKNEQEYKESLNQLSSLYEKNKDEWVSTIVNRCKEI</sequence>
<dbReference type="OrthoDB" id="1858371at2"/>
<organism evidence="2 3">
    <name type="scientific">Massilimicrobiota timonensis</name>
    <dbReference type="NCBI Taxonomy" id="1776392"/>
    <lineage>
        <taxon>Bacteria</taxon>
        <taxon>Bacillati</taxon>
        <taxon>Bacillota</taxon>
        <taxon>Erysipelotrichia</taxon>
        <taxon>Erysipelotrichales</taxon>
        <taxon>Erysipelotrichaceae</taxon>
        <taxon>Massilimicrobiota</taxon>
    </lineage>
</organism>
<keyword evidence="3" id="KW-1185">Reference proteome</keyword>
<reference evidence="2 3" key="1">
    <citation type="journal article" date="2018" name="BMC Genomics">
        <title>Whole genome sequencing and function prediction of 133 gut anaerobes isolated from chicken caecum in pure cultures.</title>
        <authorList>
            <person name="Medvecky M."/>
            <person name="Cejkova D."/>
            <person name="Polansky O."/>
            <person name="Karasova D."/>
            <person name="Kubasova T."/>
            <person name="Cizek A."/>
            <person name="Rychlik I."/>
        </authorList>
    </citation>
    <scope>NUCLEOTIDE SEQUENCE [LARGE SCALE GENOMIC DNA]</scope>
    <source>
        <strain evidence="2 3">An13</strain>
    </source>
</reference>
<evidence type="ECO:0000256" key="1">
    <source>
        <dbReference type="SAM" id="Coils"/>
    </source>
</evidence>
<dbReference type="RefSeq" id="WP_087358423.1">
    <property type="nucleotide sequence ID" value="NZ_AP031415.1"/>
</dbReference>